<keyword evidence="1" id="KW-0812">Transmembrane</keyword>
<reference evidence="4" key="1">
    <citation type="submission" date="2017-06" db="EMBL/GenBank/DDBJ databases">
        <authorList>
            <person name="Varghese N."/>
            <person name="Submissions S."/>
        </authorList>
    </citation>
    <scope>NUCLEOTIDE SEQUENCE [LARGE SCALE GENOMIC DNA]</scope>
    <source>
        <strain evidence="4">5C</strain>
    </source>
</reference>
<gene>
    <name evidence="3" type="ORF">SAMN06295967_101194</name>
</gene>
<accession>A0A239AKM4</accession>
<keyword evidence="1" id="KW-0472">Membrane</keyword>
<feature type="domain" description="DUF4236" evidence="2">
    <location>
        <begin position="3"/>
        <end position="54"/>
    </location>
</feature>
<evidence type="ECO:0000256" key="1">
    <source>
        <dbReference type="SAM" id="Phobius"/>
    </source>
</evidence>
<dbReference type="OrthoDB" id="9806903at2"/>
<evidence type="ECO:0000313" key="3">
    <source>
        <dbReference type="EMBL" id="SNR95614.1"/>
    </source>
</evidence>
<name>A0A239AKM4_9BACT</name>
<protein>
    <recommendedName>
        <fullName evidence="2">DUF4236 domain-containing protein</fullName>
    </recommendedName>
</protein>
<organism evidence="3 4">
    <name type="scientific">Belliella buryatensis</name>
    <dbReference type="NCBI Taxonomy" id="1500549"/>
    <lineage>
        <taxon>Bacteria</taxon>
        <taxon>Pseudomonadati</taxon>
        <taxon>Bacteroidota</taxon>
        <taxon>Cytophagia</taxon>
        <taxon>Cytophagales</taxon>
        <taxon>Cyclobacteriaceae</taxon>
        <taxon>Belliella</taxon>
    </lineage>
</organism>
<sequence length="405" mass="45927">MAFYLRKGFNFGPIRINLSKSGLGVSAGVKGARLGVNSRGQSYVHGGRHGLYYRKNLSSFNPSPGGTGNSIGRRALEESEIFTDTGLTYLPKSMGKPDFSLPPLFQKVGNSKLVIGFMLIFIALFVGAIEAKIILGIMGAAMIFWNQKNKKISKNFHQSAANLLQLEPSDQTAANWDHYTEKIALKDQERLALHCVVNWLEKQIQEGEIIPIHNIQNFLKVEPKTLEGLILLLYKDAVESVLADHQLSEEEESLISDIEVKWNIATPVVQEEKKLIAAFKRLREIQFEELKPLDKADSDQLLYFEAEGRLLNLRVLDTWQQNRVRYKNMGYKLEMEGRLSISEQSFGITAGRDSRFYRIREVEDIYLSSENGVIEIFLQNRKSPVIISSPRLFEFSAILQKIVDQ</sequence>
<dbReference type="InterPro" id="IPR025330">
    <property type="entry name" value="DUF4236"/>
</dbReference>
<keyword evidence="4" id="KW-1185">Reference proteome</keyword>
<proteinExistence type="predicted"/>
<feature type="transmembrane region" description="Helical" evidence="1">
    <location>
        <begin position="113"/>
        <end position="145"/>
    </location>
</feature>
<dbReference type="AlphaFoldDB" id="A0A239AKM4"/>
<keyword evidence="1" id="KW-1133">Transmembrane helix</keyword>
<evidence type="ECO:0000259" key="2">
    <source>
        <dbReference type="Pfam" id="PF14020"/>
    </source>
</evidence>
<dbReference type="RefSeq" id="WP_089237038.1">
    <property type="nucleotide sequence ID" value="NZ_FZOK01000001.1"/>
</dbReference>
<dbReference type="Proteomes" id="UP000198480">
    <property type="component" value="Unassembled WGS sequence"/>
</dbReference>
<dbReference type="EMBL" id="FZOK01000001">
    <property type="protein sequence ID" value="SNR95614.1"/>
    <property type="molecule type" value="Genomic_DNA"/>
</dbReference>
<dbReference type="Pfam" id="PF14020">
    <property type="entry name" value="DUF4236"/>
    <property type="match status" value="1"/>
</dbReference>
<evidence type="ECO:0000313" key="4">
    <source>
        <dbReference type="Proteomes" id="UP000198480"/>
    </source>
</evidence>